<dbReference type="OrthoDB" id="5969816at2759"/>
<dbReference type="SUPFAM" id="SSF48726">
    <property type="entry name" value="Immunoglobulin"/>
    <property type="match status" value="1"/>
</dbReference>
<dbReference type="GO" id="GO:0050808">
    <property type="term" value="P:synapse organization"/>
    <property type="evidence" value="ECO:0007669"/>
    <property type="project" value="TreeGrafter"/>
</dbReference>
<dbReference type="Proteomes" id="UP000299102">
    <property type="component" value="Unassembled WGS sequence"/>
</dbReference>
<evidence type="ECO:0000313" key="3">
    <source>
        <dbReference type="EMBL" id="GBP25127.1"/>
    </source>
</evidence>
<protein>
    <submittedName>
        <fullName evidence="3">Zwei Ig domain protein zig-8</fullName>
    </submittedName>
</protein>
<keyword evidence="4" id="KW-1185">Reference proteome</keyword>
<reference evidence="3 4" key="1">
    <citation type="journal article" date="2019" name="Commun. Biol.">
        <title>The bagworm genome reveals a unique fibroin gene that provides high tensile strength.</title>
        <authorList>
            <person name="Kono N."/>
            <person name="Nakamura H."/>
            <person name="Ohtoshi R."/>
            <person name="Tomita M."/>
            <person name="Numata K."/>
            <person name="Arakawa K."/>
        </authorList>
    </citation>
    <scope>NUCLEOTIDE SEQUENCE [LARGE SCALE GENOMIC DNA]</scope>
</reference>
<dbReference type="STRING" id="151549.A0A4C1UG83"/>
<proteinExistence type="predicted"/>
<evidence type="ECO:0000313" key="4">
    <source>
        <dbReference type="Proteomes" id="UP000299102"/>
    </source>
</evidence>
<dbReference type="PANTHER" id="PTHR23279:SF46">
    <property type="entry name" value="DEFECTIVE PROBOSCIS EXTENSION RESPONSE 10, ISOFORM A-RELATED"/>
    <property type="match status" value="1"/>
</dbReference>
<feature type="region of interest" description="Disordered" evidence="1">
    <location>
        <begin position="201"/>
        <end position="237"/>
    </location>
</feature>
<dbReference type="InterPro" id="IPR007110">
    <property type="entry name" value="Ig-like_dom"/>
</dbReference>
<dbReference type="PROSITE" id="PS50835">
    <property type="entry name" value="IG_LIKE"/>
    <property type="match status" value="1"/>
</dbReference>
<evidence type="ECO:0000256" key="1">
    <source>
        <dbReference type="SAM" id="MobiDB-lite"/>
    </source>
</evidence>
<dbReference type="InterPro" id="IPR036179">
    <property type="entry name" value="Ig-like_dom_sf"/>
</dbReference>
<name>A0A4C1UG83_EUMVA</name>
<dbReference type="Gene3D" id="2.60.40.10">
    <property type="entry name" value="Immunoglobulins"/>
    <property type="match status" value="1"/>
</dbReference>
<sequence>MKGLAVSTSLVTISICSTDSLREVSWIRHRDLHILTVGGYTYTSDQRFQATHAPHSDDWTLTVKWAQQRDAGVYECQVSTQPVSSFFVTLHVVGEFSLEAVVTRGAPTPPGRRSSVPFQLLERPITSCGPSNLAVIRAEEPSRPRVSVEWRPVRGRRVRRRRAVIALAQRPLFAFICIAGESGRRGAAGALRSDFDEIPAEFARRSPPPPAGAQTERTRRIGRRSRRGRAGPPPAPAVYAIALG</sequence>
<dbReference type="InterPro" id="IPR037448">
    <property type="entry name" value="Zig-8"/>
</dbReference>
<dbReference type="InterPro" id="IPR013783">
    <property type="entry name" value="Ig-like_fold"/>
</dbReference>
<feature type="compositionally biased region" description="Basic residues" evidence="1">
    <location>
        <begin position="220"/>
        <end position="229"/>
    </location>
</feature>
<gene>
    <name evidence="3" type="primary">zig-8</name>
    <name evidence="3" type="ORF">EVAR_19608_1</name>
</gene>
<feature type="domain" description="Ig-like" evidence="2">
    <location>
        <begin position="1"/>
        <end position="89"/>
    </location>
</feature>
<organism evidence="3 4">
    <name type="scientific">Eumeta variegata</name>
    <name type="common">Bagworm moth</name>
    <name type="synonym">Eumeta japonica</name>
    <dbReference type="NCBI Taxonomy" id="151549"/>
    <lineage>
        <taxon>Eukaryota</taxon>
        <taxon>Metazoa</taxon>
        <taxon>Ecdysozoa</taxon>
        <taxon>Arthropoda</taxon>
        <taxon>Hexapoda</taxon>
        <taxon>Insecta</taxon>
        <taxon>Pterygota</taxon>
        <taxon>Neoptera</taxon>
        <taxon>Endopterygota</taxon>
        <taxon>Lepidoptera</taxon>
        <taxon>Glossata</taxon>
        <taxon>Ditrysia</taxon>
        <taxon>Tineoidea</taxon>
        <taxon>Psychidae</taxon>
        <taxon>Oiketicinae</taxon>
        <taxon>Eumeta</taxon>
    </lineage>
</organism>
<dbReference type="GO" id="GO:0032589">
    <property type="term" value="C:neuron projection membrane"/>
    <property type="evidence" value="ECO:0007669"/>
    <property type="project" value="TreeGrafter"/>
</dbReference>
<dbReference type="PANTHER" id="PTHR23279">
    <property type="entry name" value="DEFECTIVE PROBOSCIS EXTENSION RESPONSE DPR -RELATED"/>
    <property type="match status" value="1"/>
</dbReference>
<evidence type="ECO:0000259" key="2">
    <source>
        <dbReference type="PROSITE" id="PS50835"/>
    </source>
</evidence>
<dbReference type="EMBL" id="BGZK01000169">
    <property type="protein sequence ID" value="GBP25127.1"/>
    <property type="molecule type" value="Genomic_DNA"/>
</dbReference>
<comment type="caution">
    <text evidence="3">The sequence shown here is derived from an EMBL/GenBank/DDBJ whole genome shotgun (WGS) entry which is preliminary data.</text>
</comment>
<dbReference type="AlphaFoldDB" id="A0A4C1UG83"/>
<accession>A0A4C1UG83</accession>